<dbReference type="KEGG" id="bliq:INP51_00900"/>
<dbReference type="Proteomes" id="UP000593601">
    <property type="component" value="Chromosome"/>
</dbReference>
<name>A0A7M2RHW7_9FIRM</name>
<dbReference type="AlphaFoldDB" id="A0A7M2RHW7"/>
<evidence type="ECO:0000313" key="3">
    <source>
        <dbReference type="Proteomes" id="UP000593601"/>
    </source>
</evidence>
<keyword evidence="1" id="KW-1133">Transmembrane helix</keyword>
<sequence>MAELFNWFLAIALGAISIAMFIGKGDAVLDLFDGKKDNPRKRWPEEKRKKFNRGIGYFTGALAIAEVVMGLFSRRYPLVTLGVFIFMIVAIFMIFQYIKKNF</sequence>
<protein>
    <recommendedName>
        <fullName evidence="4">DUF3784 domain-containing protein</fullName>
    </recommendedName>
</protein>
<accession>A0A7M2RHW7</accession>
<evidence type="ECO:0000256" key="1">
    <source>
        <dbReference type="SAM" id="Phobius"/>
    </source>
</evidence>
<keyword evidence="1" id="KW-0812">Transmembrane</keyword>
<evidence type="ECO:0000313" key="2">
    <source>
        <dbReference type="EMBL" id="QOV19574.1"/>
    </source>
</evidence>
<feature type="transmembrane region" description="Helical" evidence="1">
    <location>
        <begin position="54"/>
        <end position="72"/>
    </location>
</feature>
<organism evidence="2 3">
    <name type="scientific">Blautia liquoris</name>
    <dbReference type="NCBI Taxonomy" id="2779518"/>
    <lineage>
        <taxon>Bacteria</taxon>
        <taxon>Bacillati</taxon>
        <taxon>Bacillota</taxon>
        <taxon>Clostridia</taxon>
        <taxon>Lachnospirales</taxon>
        <taxon>Lachnospiraceae</taxon>
        <taxon>Blautia</taxon>
    </lineage>
</organism>
<keyword evidence="3" id="KW-1185">Reference proteome</keyword>
<proteinExistence type="predicted"/>
<reference evidence="2 3" key="1">
    <citation type="submission" date="2020-10" db="EMBL/GenBank/DDBJ databases">
        <title>Blautia liquoris sp.nov., isolated from the mud in a fermentation cellar used for the production of Chinese strong-flavoured liquor.</title>
        <authorList>
            <person name="Lu L."/>
        </authorList>
    </citation>
    <scope>NUCLEOTIDE SEQUENCE [LARGE SCALE GENOMIC DNA]</scope>
    <source>
        <strain evidence="2 3">LZLJ-3</strain>
    </source>
</reference>
<gene>
    <name evidence="2" type="ORF">INP51_00900</name>
</gene>
<feature type="transmembrane region" description="Helical" evidence="1">
    <location>
        <begin position="78"/>
        <end position="98"/>
    </location>
</feature>
<feature type="transmembrane region" description="Helical" evidence="1">
    <location>
        <begin position="6"/>
        <end position="33"/>
    </location>
</feature>
<evidence type="ECO:0008006" key="4">
    <source>
        <dbReference type="Google" id="ProtNLM"/>
    </source>
</evidence>
<keyword evidence="1" id="KW-0472">Membrane</keyword>
<dbReference type="RefSeq" id="WP_193735894.1">
    <property type="nucleotide sequence ID" value="NZ_CP063304.1"/>
</dbReference>
<dbReference type="EMBL" id="CP063304">
    <property type="protein sequence ID" value="QOV19574.1"/>
    <property type="molecule type" value="Genomic_DNA"/>
</dbReference>